<comment type="similarity">
    <text evidence="11">Belongs to the tetrahydrofolate dehydrogenase/cyclohydrolase family.</text>
</comment>
<keyword evidence="2 11" id="KW-0554">One-carbon metabolism</keyword>
<keyword evidence="5 11" id="KW-0378">Hydrolase</keyword>
<dbReference type="Proteomes" id="UP000016491">
    <property type="component" value="Unassembled WGS sequence"/>
</dbReference>
<dbReference type="PANTHER" id="PTHR48099:SF5">
    <property type="entry name" value="C-1-TETRAHYDROFOLATE SYNTHASE, CYTOPLASMIC"/>
    <property type="match status" value="1"/>
</dbReference>
<evidence type="ECO:0000256" key="11">
    <source>
        <dbReference type="HAMAP-Rule" id="MF_01576"/>
    </source>
</evidence>
<feature type="domain" description="Tetrahydrofolate dehydrogenase/cyclohydrolase catalytic" evidence="12">
    <location>
        <begin position="12"/>
        <end position="119"/>
    </location>
</feature>
<evidence type="ECO:0000256" key="7">
    <source>
        <dbReference type="ARBA" id="ARBA00023002"/>
    </source>
</evidence>
<keyword evidence="8 11" id="KW-0368">Histidine biosynthesis</keyword>
<comment type="caution">
    <text evidence="14">The sequence shown here is derived from an EMBL/GenBank/DDBJ whole genome shotgun (WGS) entry which is preliminary data.</text>
</comment>
<dbReference type="EMBL" id="AWSU01000134">
    <property type="protein sequence ID" value="ERI78059.1"/>
    <property type="molecule type" value="Genomic_DNA"/>
</dbReference>
<dbReference type="InterPro" id="IPR020631">
    <property type="entry name" value="THF_DH/CycHdrlase_NAD-bd_dom"/>
</dbReference>
<dbReference type="HAMAP" id="MF_01576">
    <property type="entry name" value="THF_DHG_CYH"/>
    <property type="match status" value="1"/>
</dbReference>
<name>A0ABC9TZN2_CLOSY</name>
<dbReference type="SUPFAM" id="SSF53223">
    <property type="entry name" value="Aminoacid dehydrogenase-like, N-terminal domain"/>
    <property type="match status" value="1"/>
</dbReference>
<dbReference type="GO" id="GO:0009086">
    <property type="term" value="P:methionine biosynthetic process"/>
    <property type="evidence" value="ECO:0007669"/>
    <property type="project" value="UniProtKB-KW"/>
</dbReference>
<keyword evidence="3 11" id="KW-0028">Amino-acid biosynthesis</keyword>
<feature type="binding site" evidence="11">
    <location>
        <position position="231"/>
    </location>
    <ligand>
        <name>NADP(+)</name>
        <dbReference type="ChEBI" id="CHEBI:58349"/>
    </ligand>
</feature>
<keyword evidence="9 11" id="KW-0486">Methionine biosynthesis</keyword>
<dbReference type="GO" id="GO:0000105">
    <property type="term" value="P:L-histidine biosynthetic process"/>
    <property type="evidence" value="ECO:0007669"/>
    <property type="project" value="UniProtKB-KW"/>
</dbReference>
<dbReference type="InterPro" id="IPR036291">
    <property type="entry name" value="NAD(P)-bd_dom_sf"/>
</dbReference>
<dbReference type="PANTHER" id="PTHR48099">
    <property type="entry name" value="C-1-TETRAHYDROFOLATE SYNTHASE, CYTOPLASMIC-RELATED"/>
    <property type="match status" value="1"/>
</dbReference>
<evidence type="ECO:0000256" key="2">
    <source>
        <dbReference type="ARBA" id="ARBA00022563"/>
    </source>
</evidence>
<protein>
    <recommendedName>
        <fullName evidence="11">Bifunctional protein FolD</fullName>
    </recommendedName>
    <domain>
        <recommendedName>
            <fullName evidence="11">Methylenetetrahydrofolate dehydrogenase</fullName>
            <ecNumber evidence="11">1.5.1.5</ecNumber>
        </recommendedName>
    </domain>
    <domain>
        <recommendedName>
            <fullName evidence="11">Methenyltetrahydrofolate cyclohydrolase</fullName>
            <ecNumber evidence="11">3.5.4.9</ecNumber>
        </recommendedName>
    </domain>
</protein>
<keyword evidence="7 11" id="KW-0560">Oxidoreductase</keyword>
<evidence type="ECO:0000259" key="13">
    <source>
        <dbReference type="Pfam" id="PF02882"/>
    </source>
</evidence>
<keyword evidence="4 11" id="KW-0658">Purine biosynthesis</keyword>
<proteinExistence type="inferred from homology"/>
<dbReference type="InterPro" id="IPR020630">
    <property type="entry name" value="THF_DH/CycHdrlase_cat_dom"/>
</dbReference>
<dbReference type="Pfam" id="PF02882">
    <property type="entry name" value="THF_DHG_CYH_C"/>
    <property type="match status" value="1"/>
</dbReference>
<evidence type="ECO:0000256" key="6">
    <source>
        <dbReference type="ARBA" id="ARBA00022857"/>
    </source>
</evidence>
<evidence type="ECO:0000256" key="8">
    <source>
        <dbReference type="ARBA" id="ARBA00023102"/>
    </source>
</evidence>
<evidence type="ECO:0000313" key="15">
    <source>
        <dbReference type="Proteomes" id="UP000016491"/>
    </source>
</evidence>
<comment type="function">
    <text evidence="11">Catalyzes the oxidation of 5,10-methylenetetrahydrofolate to 5,10-methenyltetrahydrofolate and then the hydrolysis of 5,10-methenyltetrahydrofolate to 10-formyltetrahydrofolate.</text>
</comment>
<comment type="pathway">
    <text evidence="1 11">One-carbon metabolism; tetrahydrofolate interconversion.</text>
</comment>
<dbReference type="GO" id="GO:0035999">
    <property type="term" value="P:tetrahydrofolate interconversion"/>
    <property type="evidence" value="ECO:0007669"/>
    <property type="project" value="UniProtKB-UniRule"/>
</dbReference>
<reference evidence="14 15" key="1">
    <citation type="submission" date="2013-07" db="EMBL/GenBank/DDBJ databases">
        <authorList>
            <person name="Weinstock G."/>
            <person name="Sodergren E."/>
            <person name="Wylie T."/>
            <person name="Fulton L."/>
            <person name="Fulton R."/>
            <person name="Fronick C."/>
            <person name="O'Laughlin M."/>
            <person name="Godfrey J."/>
            <person name="Miner T."/>
            <person name="Herter B."/>
            <person name="Appelbaum E."/>
            <person name="Cordes M."/>
            <person name="Lek S."/>
            <person name="Wollam A."/>
            <person name="Pepin K.H."/>
            <person name="Palsikar V.B."/>
            <person name="Mitreva M."/>
            <person name="Wilson R.K."/>
        </authorList>
    </citation>
    <scope>NUCLEOTIDE SEQUENCE [LARGE SCALE GENOMIC DNA]</scope>
    <source>
        <strain evidence="14 15">ATCC 14940</strain>
    </source>
</reference>
<evidence type="ECO:0000256" key="1">
    <source>
        <dbReference type="ARBA" id="ARBA00004777"/>
    </source>
</evidence>
<feature type="domain" description="Tetrahydrofolate dehydrogenase/cyclohydrolase NAD(P)-binding" evidence="13">
    <location>
        <begin position="139"/>
        <end position="280"/>
    </location>
</feature>
<evidence type="ECO:0000259" key="12">
    <source>
        <dbReference type="Pfam" id="PF00763"/>
    </source>
</evidence>
<dbReference type="SUPFAM" id="SSF51735">
    <property type="entry name" value="NAD(P)-binding Rossmann-fold domains"/>
    <property type="match status" value="1"/>
</dbReference>
<organism evidence="14 15">
    <name type="scientific">[Clostridium] symbiosum ATCC 14940</name>
    <dbReference type="NCBI Taxonomy" id="411472"/>
    <lineage>
        <taxon>Bacteria</taxon>
        <taxon>Bacillati</taxon>
        <taxon>Bacillota</taxon>
        <taxon>Clostridia</taxon>
        <taxon>Lachnospirales</taxon>
        <taxon>Lachnospiraceae</taxon>
        <taxon>Otoolea</taxon>
    </lineage>
</organism>
<evidence type="ECO:0000256" key="4">
    <source>
        <dbReference type="ARBA" id="ARBA00022755"/>
    </source>
</evidence>
<evidence type="ECO:0000313" key="14">
    <source>
        <dbReference type="EMBL" id="ERI78059.1"/>
    </source>
</evidence>
<evidence type="ECO:0000256" key="5">
    <source>
        <dbReference type="ARBA" id="ARBA00022801"/>
    </source>
</evidence>
<evidence type="ECO:0000256" key="10">
    <source>
        <dbReference type="ARBA" id="ARBA00023268"/>
    </source>
</evidence>
<accession>A0ABC9TZN2</accession>
<comment type="catalytic activity">
    <reaction evidence="11">
        <text>(6R)-5,10-methenyltetrahydrofolate + H2O = (6R)-10-formyltetrahydrofolate + H(+)</text>
        <dbReference type="Rhea" id="RHEA:23700"/>
        <dbReference type="ChEBI" id="CHEBI:15377"/>
        <dbReference type="ChEBI" id="CHEBI:15378"/>
        <dbReference type="ChEBI" id="CHEBI:57455"/>
        <dbReference type="ChEBI" id="CHEBI:195366"/>
        <dbReference type="EC" id="3.5.4.9"/>
    </reaction>
</comment>
<dbReference type="GO" id="GO:0004488">
    <property type="term" value="F:methylenetetrahydrofolate dehydrogenase (NADP+) activity"/>
    <property type="evidence" value="ECO:0007669"/>
    <property type="project" value="UniProtKB-UniRule"/>
</dbReference>
<feature type="binding site" evidence="11">
    <location>
        <begin position="165"/>
        <end position="167"/>
    </location>
    <ligand>
        <name>NADP(+)</name>
        <dbReference type="ChEBI" id="CHEBI:58349"/>
    </ligand>
</feature>
<comment type="subunit">
    <text evidence="11">Homodimer.</text>
</comment>
<dbReference type="Pfam" id="PF00763">
    <property type="entry name" value="THF_DHG_CYH"/>
    <property type="match status" value="1"/>
</dbReference>
<dbReference type="CDD" id="cd01080">
    <property type="entry name" value="NAD_bind_m-THF_DH_Cyclohyd"/>
    <property type="match status" value="1"/>
</dbReference>
<comment type="catalytic activity">
    <reaction evidence="11">
        <text>(6R)-5,10-methylene-5,6,7,8-tetrahydrofolate + NADP(+) = (6R)-5,10-methenyltetrahydrofolate + NADPH</text>
        <dbReference type="Rhea" id="RHEA:22812"/>
        <dbReference type="ChEBI" id="CHEBI:15636"/>
        <dbReference type="ChEBI" id="CHEBI:57455"/>
        <dbReference type="ChEBI" id="CHEBI:57783"/>
        <dbReference type="ChEBI" id="CHEBI:58349"/>
        <dbReference type="EC" id="1.5.1.5"/>
    </reaction>
</comment>
<dbReference type="PRINTS" id="PR00085">
    <property type="entry name" value="THFDHDRGNASE"/>
</dbReference>
<keyword evidence="6 11" id="KW-0521">NADP</keyword>
<keyword evidence="10 11" id="KW-0511">Multifunctional enzyme</keyword>
<comment type="caution">
    <text evidence="11">Lacks conserved residue(s) required for the propagation of feature annotation.</text>
</comment>
<dbReference type="GO" id="GO:0006164">
    <property type="term" value="P:purine nucleotide biosynthetic process"/>
    <property type="evidence" value="ECO:0007669"/>
    <property type="project" value="UniProtKB-KW"/>
</dbReference>
<evidence type="ECO:0000256" key="9">
    <source>
        <dbReference type="ARBA" id="ARBA00023167"/>
    </source>
</evidence>
<sequence>MRGRMITLRGAEVSAKLKVQVEELLKRLGRIPQLAIVRVGDSPDDISYETGAVKKMHAFGLKVEKFVFPEDISDREFKEAFKKINEDSRIDGILVMRPLPPQIVQEDIERMIDPMKDLDGISPVNIAKVFSGDSTGFAPCTAEAVMNVLKLYDIPVAGKRTVVVGRSMVVGRPLAMLLLQDNATVTVCHTKTVELQDICRRAEILVTCAGSARMIDESYVQEGAVVIDVGINVDENGHLCGDVDFDAISSVAACATPVPGGIGNVTTAVLARRLVNAALAQEEAGSEK</sequence>
<dbReference type="EC" id="1.5.1.5" evidence="11"/>
<dbReference type="Gene3D" id="3.40.50.720">
    <property type="entry name" value="NAD(P)-binding Rossmann-like Domain"/>
    <property type="match status" value="1"/>
</dbReference>
<dbReference type="InterPro" id="IPR000672">
    <property type="entry name" value="THF_DH/CycHdrlase"/>
</dbReference>
<dbReference type="FunFam" id="3.40.50.720:FF:000094">
    <property type="entry name" value="Bifunctional protein FolD"/>
    <property type="match status" value="1"/>
</dbReference>
<gene>
    <name evidence="11" type="primary">folD</name>
    <name evidence="14" type="ORF">CLOSYM_01695</name>
</gene>
<dbReference type="AlphaFoldDB" id="A0ABC9TZN2"/>
<dbReference type="InterPro" id="IPR046346">
    <property type="entry name" value="Aminoacid_DH-like_N_sf"/>
</dbReference>
<dbReference type="GO" id="GO:0004477">
    <property type="term" value="F:methenyltetrahydrofolate cyclohydrolase activity"/>
    <property type="evidence" value="ECO:0007669"/>
    <property type="project" value="UniProtKB-UniRule"/>
</dbReference>
<dbReference type="Gene3D" id="3.40.50.10860">
    <property type="entry name" value="Leucine Dehydrogenase, chain A, domain 1"/>
    <property type="match status" value="1"/>
</dbReference>
<evidence type="ECO:0000256" key="3">
    <source>
        <dbReference type="ARBA" id="ARBA00022605"/>
    </source>
</evidence>
<dbReference type="EC" id="3.5.4.9" evidence="11"/>